<feature type="transmembrane region" description="Helical" evidence="1">
    <location>
        <begin position="365"/>
        <end position="384"/>
    </location>
</feature>
<evidence type="ECO:0000313" key="2">
    <source>
        <dbReference type="EMBL" id="RUL88102.1"/>
    </source>
</evidence>
<dbReference type="RefSeq" id="WP_126725011.1">
    <property type="nucleotide sequence ID" value="NZ_RYZH01000014.1"/>
</dbReference>
<organism evidence="2 3">
    <name type="scientific">Tautonia sociabilis</name>
    <dbReference type="NCBI Taxonomy" id="2080755"/>
    <lineage>
        <taxon>Bacteria</taxon>
        <taxon>Pseudomonadati</taxon>
        <taxon>Planctomycetota</taxon>
        <taxon>Planctomycetia</taxon>
        <taxon>Isosphaerales</taxon>
        <taxon>Isosphaeraceae</taxon>
        <taxon>Tautonia</taxon>
    </lineage>
</organism>
<gene>
    <name evidence="2" type="ORF">TsocGM_09190</name>
</gene>
<evidence type="ECO:0000313" key="3">
    <source>
        <dbReference type="Proteomes" id="UP000280296"/>
    </source>
</evidence>
<feature type="transmembrane region" description="Helical" evidence="1">
    <location>
        <begin position="119"/>
        <end position="141"/>
    </location>
</feature>
<keyword evidence="3" id="KW-1185">Reference proteome</keyword>
<reference evidence="2 3" key="1">
    <citation type="submission" date="2018-12" db="EMBL/GenBank/DDBJ databases">
        <authorList>
            <person name="Toschakov S.V."/>
        </authorList>
    </citation>
    <scope>NUCLEOTIDE SEQUENCE [LARGE SCALE GENOMIC DNA]</scope>
    <source>
        <strain evidence="2 3">GM2012</strain>
    </source>
</reference>
<feature type="transmembrane region" description="Helical" evidence="1">
    <location>
        <begin position="396"/>
        <end position="418"/>
    </location>
</feature>
<dbReference type="InterPro" id="IPR018580">
    <property type="entry name" value="Uncharacterised_YfhO"/>
</dbReference>
<protein>
    <recommendedName>
        <fullName evidence="4">YfhO family protein</fullName>
    </recommendedName>
</protein>
<proteinExistence type="predicted"/>
<dbReference type="Proteomes" id="UP000280296">
    <property type="component" value="Unassembled WGS sequence"/>
</dbReference>
<feature type="transmembrane region" description="Helical" evidence="1">
    <location>
        <begin position="85"/>
        <end position="107"/>
    </location>
</feature>
<dbReference type="EMBL" id="RYZH01000014">
    <property type="protein sequence ID" value="RUL88102.1"/>
    <property type="molecule type" value="Genomic_DNA"/>
</dbReference>
<keyword evidence="1" id="KW-0472">Membrane</keyword>
<evidence type="ECO:0000256" key="1">
    <source>
        <dbReference type="SAM" id="Phobius"/>
    </source>
</evidence>
<keyword evidence="1" id="KW-1133">Transmembrane helix</keyword>
<reference evidence="2 3" key="2">
    <citation type="submission" date="2019-01" db="EMBL/GenBank/DDBJ databases">
        <title>Tautonia sociabilis, a novel thermotolerant planctomycete of Isosphaeraceae family, isolated from a 4000 m deep subterranean habitat.</title>
        <authorList>
            <person name="Kovaleva O.L."/>
            <person name="Elcheninov A.G."/>
            <person name="Van Heerden E."/>
            <person name="Toshchakov S.V."/>
            <person name="Novikov A."/>
            <person name="Bonch-Osmolovskaya E.A."/>
            <person name="Kublanov I.V."/>
        </authorList>
    </citation>
    <scope>NUCLEOTIDE SEQUENCE [LARGE SCALE GENOMIC DNA]</scope>
    <source>
        <strain evidence="2 3">GM2012</strain>
    </source>
</reference>
<dbReference type="AlphaFoldDB" id="A0A432ML17"/>
<feature type="transmembrane region" description="Helical" evidence="1">
    <location>
        <begin position="196"/>
        <end position="214"/>
    </location>
</feature>
<accession>A0A432ML17</accession>
<name>A0A432ML17_9BACT</name>
<sequence>MGETRWTRFLGPAAVAALLTAWLWPIGLGGAMPVGGDVTQFQIGLMAVLGEAIRDGRLPLWNDRWGFGFPGVAESQMGVYYPPHALMFGLLPVEAAYTASMVMHVLWGGLGARWAARRFGASEAGAILSGISFGASGFFLIHLPHQWAYTAGSWAPWAFGLAWSILGDGGRRTPWILAAVLAVQILPGHFQLAFCTQVGLLVLAMGTVLVARGGRLRALRRALAVVLPIAAAFLLAGAQVVPTAQLAHLAEGQRDFEYLSGFAATPIHLVNLVAPELFHRSPLWRTVAWDPFHTSPEELRLYVGLVPLFLALGAIARPGPDRKPVRVLMVILAVASVLALGPYVPGFETYCQWPGFSFFRGPARWGMIVSLALALLAGLGLDAIRDGRWRRPGPELIAFVVVAIVWISAVLGAFEAFLKLGEEPGRSGARAAADRVFAMRPWDDKRTVSSVLAEARRPRNDPLTLARHSGEGIGPVPAAGLRLDRERIRIYRKELETTAVVLTLLFATGLAPLGRRRGVLVGVLLVLTIADLGLLSRRRPIGLAPILPLTEQSEVLGRLAALPEGTRSVDPMQNLAQVAGAAPVLSYRTLDLPIQTGFRSLVDRFPRNDREALAQLDAQRTLGARVRVIGPIGPGVESLADRFEQTGRLESAEIVADPALTGWLFGRDYARTADGQAGRYLFLDLGPTPRSWLITAEDSETIARLGSGSESPEEVIAALGRARPLTTRTTAPEHLEIDVDADARSVVVISQLHYPEWRATLVGPDGRPNPETVDRVLGGWQGIVLPGPGRWTIRLDYEGRAERIGLVVSALSWAGWGGGLFWGSRRKGG</sequence>
<feature type="transmembrane region" description="Helical" evidence="1">
    <location>
        <begin position="325"/>
        <end position="344"/>
    </location>
</feature>
<comment type="caution">
    <text evidence="2">The sequence shown here is derived from an EMBL/GenBank/DDBJ whole genome shotgun (WGS) entry which is preliminary data.</text>
</comment>
<keyword evidence="1" id="KW-0812">Transmembrane</keyword>
<dbReference type="PANTHER" id="PTHR38454">
    <property type="entry name" value="INTEGRAL MEMBRANE PROTEIN-RELATED"/>
    <property type="match status" value="1"/>
</dbReference>
<dbReference type="PANTHER" id="PTHR38454:SF1">
    <property type="entry name" value="INTEGRAL MEMBRANE PROTEIN"/>
    <property type="match status" value="1"/>
</dbReference>
<evidence type="ECO:0008006" key="4">
    <source>
        <dbReference type="Google" id="ProtNLM"/>
    </source>
</evidence>
<dbReference type="OrthoDB" id="9772884at2"/>
<feature type="transmembrane region" description="Helical" evidence="1">
    <location>
        <begin position="299"/>
        <end position="319"/>
    </location>
</feature>
<feature type="transmembrane region" description="Helical" evidence="1">
    <location>
        <begin position="221"/>
        <end position="238"/>
    </location>
</feature>